<dbReference type="InterPro" id="IPR010642">
    <property type="entry name" value="Invasion_prot_B"/>
</dbReference>
<evidence type="ECO:0000313" key="4">
    <source>
        <dbReference type="Proteomes" id="UP000199423"/>
    </source>
</evidence>
<proteinExistence type="predicted"/>
<dbReference type="InterPro" id="IPR038696">
    <property type="entry name" value="IalB_sf"/>
</dbReference>
<dbReference type="Pfam" id="PF06776">
    <property type="entry name" value="IalB"/>
    <property type="match status" value="1"/>
</dbReference>
<dbReference type="EMBL" id="FPCH01000004">
    <property type="protein sequence ID" value="SFV38514.1"/>
    <property type="molecule type" value="Genomic_DNA"/>
</dbReference>
<evidence type="ECO:0000256" key="2">
    <source>
        <dbReference type="SAM" id="SignalP"/>
    </source>
</evidence>
<feature type="signal peptide" evidence="2">
    <location>
        <begin position="1"/>
        <end position="30"/>
    </location>
</feature>
<organism evidence="3 4">
    <name type="scientific">Hyphomicrobium facile</name>
    <dbReference type="NCBI Taxonomy" id="51670"/>
    <lineage>
        <taxon>Bacteria</taxon>
        <taxon>Pseudomonadati</taxon>
        <taxon>Pseudomonadota</taxon>
        <taxon>Alphaproteobacteria</taxon>
        <taxon>Hyphomicrobiales</taxon>
        <taxon>Hyphomicrobiaceae</taxon>
        <taxon>Hyphomicrobium</taxon>
    </lineage>
</organism>
<gene>
    <name evidence="3" type="ORF">SAMN04488557_3707</name>
</gene>
<name>A0A1I7NV37_9HYPH</name>
<dbReference type="AlphaFoldDB" id="A0A1I7NV37"/>
<dbReference type="STRING" id="51670.SAMN04488557_3707"/>
<evidence type="ECO:0000313" key="3">
    <source>
        <dbReference type="EMBL" id="SFV38514.1"/>
    </source>
</evidence>
<accession>A0A1I7NV37</accession>
<dbReference type="Proteomes" id="UP000199423">
    <property type="component" value="Unassembled WGS sequence"/>
</dbReference>
<feature type="chain" id="PRO_5011436872" evidence="2">
    <location>
        <begin position="31"/>
        <end position="290"/>
    </location>
</feature>
<sequence>MANALLRAGGRALVSAVAVAAVMSAASAWAQDAAKPAAPKKAQPAAAAPAAGTPAANGAAAASPKSAWVKLCEKAPIEKKGPDGKEVKEEKSLCLTHHERLDGNTGMVLVSAAIREVEGSDKKSLMIMVPLGMAIPPGVRAAIYTKDQWAAASKNEKIDEKALKPIELHYALCHPAGCTAETEATADILDQMSKGGGLMVLAMNAAAQPIGFPVPLDGYNEAAAGPPVDNKKYAEARSQLMQQIRQRQQQMAEKWKEDQMKNLPLDGPGAPPTTTSSTKAPAAAPAKPKQ</sequence>
<dbReference type="OrthoDB" id="8017994at2"/>
<feature type="region of interest" description="Disordered" evidence="1">
    <location>
        <begin position="241"/>
        <end position="290"/>
    </location>
</feature>
<keyword evidence="2" id="KW-0732">Signal</keyword>
<reference evidence="4" key="1">
    <citation type="submission" date="2016-10" db="EMBL/GenBank/DDBJ databases">
        <authorList>
            <person name="Varghese N."/>
            <person name="Submissions S."/>
        </authorList>
    </citation>
    <scope>NUCLEOTIDE SEQUENCE [LARGE SCALE GENOMIC DNA]</scope>
    <source>
        <strain evidence="4">DSM 1565</strain>
    </source>
</reference>
<protein>
    <submittedName>
        <fullName evidence="3">Invasion protein IalB, involved in pathogenesis</fullName>
    </submittedName>
</protein>
<keyword evidence="4" id="KW-1185">Reference proteome</keyword>
<feature type="compositionally biased region" description="Low complexity" evidence="1">
    <location>
        <begin position="241"/>
        <end position="251"/>
    </location>
</feature>
<feature type="compositionally biased region" description="Low complexity" evidence="1">
    <location>
        <begin position="272"/>
        <end position="290"/>
    </location>
</feature>
<dbReference type="RefSeq" id="WP_092869245.1">
    <property type="nucleotide sequence ID" value="NZ_FPCH01000004.1"/>
</dbReference>
<evidence type="ECO:0000256" key="1">
    <source>
        <dbReference type="SAM" id="MobiDB-lite"/>
    </source>
</evidence>
<dbReference type="Gene3D" id="2.60.40.1880">
    <property type="entry name" value="Invasion associated locus B (IalB) protein"/>
    <property type="match status" value="1"/>
</dbReference>